<dbReference type="Proteomes" id="UP000634647">
    <property type="component" value="Unassembled WGS sequence"/>
</dbReference>
<evidence type="ECO:0000256" key="1">
    <source>
        <dbReference type="ARBA" id="ARBA00023015"/>
    </source>
</evidence>
<evidence type="ECO:0000313" key="8">
    <source>
        <dbReference type="Proteomes" id="UP000199541"/>
    </source>
</evidence>
<dbReference type="GO" id="GO:0003700">
    <property type="term" value="F:DNA-binding transcription factor activity"/>
    <property type="evidence" value="ECO:0007669"/>
    <property type="project" value="TreeGrafter"/>
</dbReference>
<dbReference type="InterPro" id="IPR005471">
    <property type="entry name" value="Tscrpt_reg_IclR_N"/>
</dbReference>
<evidence type="ECO:0000259" key="4">
    <source>
        <dbReference type="PROSITE" id="PS51077"/>
    </source>
</evidence>
<name>A0AAN4USG7_9RHOB</name>
<dbReference type="Pfam" id="PF09339">
    <property type="entry name" value="HTH_IclR"/>
    <property type="match status" value="1"/>
</dbReference>
<evidence type="ECO:0000313" key="7">
    <source>
        <dbReference type="EMBL" id="SDX17208.1"/>
    </source>
</evidence>
<feature type="domain" description="IclR-ED" evidence="5">
    <location>
        <begin position="84"/>
        <end position="269"/>
    </location>
</feature>
<evidence type="ECO:0000259" key="5">
    <source>
        <dbReference type="PROSITE" id="PS51078"/>
    </source>
</evidence>
<dbReference type="InterPro" id="IPR014757">
    <property type="entry name" value="Tscrpt_reg_IclR_C"/>
</dbReference>
<dbReference type="InterPro" id="IPR029016">
    <property type="entry name" value="GAF-like_dom_sf"/>
</dbReference>
<evidence type="ECO:0000256" key="2">
    <source>
        <dbReference type="ARBA" id="ARBA00023125"/>
    </source>
</evidence>
<dbReference type="InterPro" id="IPR036390">
    <property type="entry name" value="WH_DNA-bd_sf"/>
</dbReference>
<reference evidence="6" key="1">
    <citation type="journal article" date="2014" name="Int. J. Syst. Evol. Microbiol.">
        <title>Complete genome sequence of Corynebacterium casei LMG S-19264T (=DSM 44701T), isolated from a smear-ripened cheese.</title>
        <authorList>
            <consortium name="US DOE Joint Genome Institute (JGI-PGF)"/>
            <person name="Walter F."/>
            <person name="Albersmeier A."/>
            <person name="Kalinowski J."/>
            <person name="Ruckert C."/>
        </authorList>
    </citation>
    <scope>NUCLEOTIDE SEQUENCE</scope>
    <source>
        <strain evidence="6">CGMCC 1.10859</strain>
    </source>
</reference>
<dbReference type="AlphaFoldDB" id="A0AAN4USG7"/>
<dbReference type="SMART" id="SM00346">
    <property type="entry name" value="HTH_ICLR"/>
    <property type="match status" value="1"/>
</dbReference>
<protein>
    <submittedName>
        <fullName evidence="6 7">Transcriptional regulator</fullName>
    </submittedName>
</protein>
<evidence type="ECO:0000313" key="9">
    <source>
        <dbReference type="Proteomes" id="UP000634647"/>
    </source>
</evidence>
<keyword evidence="1" id="KW-0805">Transcription regulation</keyword>
<dbReference type="InterPro" id="IPR036388">
    <property type="entry name" value="WH-like_DNA-bd_sf"/>
</dbReference>
<dbReference type="PANTHER" id="PTHR30136:SF33">
    <property type="entry name" value="TRANSCRIPTIONAL REGULATORY PROTEIN"/>
    <property type="match status" value="1"/>
</dbReference>
<dbReference type="PROSITE" id="PS51078">
    <property type="entry name" value="ICLR_ED"/>
    <property type="match status" value="1"/>
</dbReference>
<dbReference type="Pfam" id="PF01614">
    <property type="entry name" value="IclR_C"/>
    <property type="match status" value="1"/>
</dbReference>
<dbReference type="Proteomes" id="UP000199541">
    <property type="component" value="Unassembled WGS sequence"/>
</dbReference>
<dbReference type="GO" id="GO:0003677">
    <property type="term" value="F:DNA binding"/>
    <property type="evidence" value="ECO:0007669"/>
    <property type="project" value="UniProtKB-KW"/>
</dbReference>
<dbReference type="SUPFAM" id="SSF46785">
    <property type="entry name" value="Winged helix' DNA-binding domain"/>
    <property type="match status" value="1"/>
</dbReference>
<evidence type="ECO:0000256" key="3">
    <source>
        <dbReference type="ARBA" id="ARBA00023163"/>
    </source>
</evidence>
<dbReference type="GO" id="GO:0045892">
    <property type="term" value="P:negative regulation of DNA-templated transcription"/>
    <property type="evidence" value="ECO:0007669"/>
    <property type="project" value="TreeGrafter"/>
</dbReference>
<dbReference type="Gene3D" id="1.10.10.10">
    <property type="entry name" value="Winged helix-like DNA-binding domain superfamily/Winged helix DNA-binding domain"/>
    <property type="match status" value="1"/>
</dbReference>
<dbReference type="RefSeq" id="WP_035845665.1">
    <property type="nucleotide sequence ID" value="NZ_BNAB01000010.1"/>
</dbReference>
<accession>A0AAN4USG7</accession>
<evidence type="ECO:0000313" key="6">
    <source>
        <dbReference type="EMBL" id="GHE02822.1"/>
    </source>
</evidence>
<dbReference type="EMBL" id="FNOB01000011">
    <property type="protein sequence ID" value="SDX17208.1"/>
    <property type="molecule type" value="Genomic_DNA"/>
</dbReference>
<reference evidence="7 8" key="2">
    <citation type="submission" date="2016-10" db="EMBL/GenBank/DDBJ databases">
        <authorList>
            <person name="Varghese N."/>
            <person name="Submissions S."/>
        </authorList>
    </citation>
    <scope>NUCLEOTIDE SEQUENCE [LARGE SCALE GENOMIC DNA]</scope>
    <source>
        <strain evidence="7 8">DSM 24802</strain>
    </source>
</reference>
<dbReference type="Gene3D" id="3.30.450.40">
    <property type="match status" value="1"/>
</dbReference>
<organism evidence="6 9">
    <name type="scientific">Allgaiera indica</name>
    <dbReference type="NCBI Taxonomy" id="765699"/>
    <lineage>
        <taxon>Bacteria</taxon>
        <taxon>Pseudomonadati</taxon>
        <taxon>Pseudomonadota</taxon>
        <taxon>Alphaproteobacteria</taxon>
        <taxon>Rhodobacterales</taxon>
        <taxon>Paracoccaceae</taxon>
        <taxon>Allgaiera</taxon>
    </lineage>
</organism>
<keyword evidence="3" id="KW-0804">Transcription</keyword>
<dbReference type="SUPFAM" id="SSF55781">
    <property type="entry name" value="GAF domain-like"/>
    <property type="match status" value="1"/>
</dbReference>
<keyword evidence="8" id="KW-1185">Reference proteome</keyword>
<sequence length="273" mass="29665">MQADDQFDDDIEGEDGDRKFVTALARGLDVLRCFRPHETTLTNQEIAARTGLPKPTISRLTHTLRRLDYLVYSERTGTYRLGAGVLSLGYGVLSGMEIATRAQEELRRLCTGPNPNVTAALAEMHRLSAVYMAVHRSQQAVALTINVGARLPLLRSAIGRAILVGMNAGERDHVVRMAKEARPDDAAEIDRCIADALADFERYGLCTGFGNWRKEVNGIAVPVFSLNGDRIYGLNVGGPAFLVSPEDLMTHYAEPLKQAARNLSAQAPGGCGA</sequence>
<reference evidence="6" key="3">
    <citation type="submission" date="2023-06" db="EMBL/GenBank/DDBJ databases">
        <authorList>
            <person name="Sun Q."/>
            <person name="Zhou Y."/>
        </authorList>
    </citation>
    <scope>NUCLEOTIDE SEQUENCE</scope>
    <source>
        <strain evidence="6">CGMCC 1.10859</strain>
    </source>
</reference>
<dbReference type="InterPro" id="IPR050707">
    <property type="entry name" value="HTH_MetabolicPath_Reg"/>
</dbReference>
<gene>
    <name evidence="6" type="ORF">GCM10008024_23880</name>
    <name evidence="7" type="ORF">SAMN05444006_11137</name>
</gene>
<comment type="caution">
    <text evidence="6">The sequence shown here is derived from an EMBL/GenBank/DDBJ whole genome shotgun (WGS) entry which is preliminary data.</text>
</comment>
<dbReference type="EMBL" id="BNAB01000010">
    <property type="protein sequence ID" value="GHE02822.1"/>
    <property type="molecule type" value="Genomic_DNA"/>
</dbReference>
<dbReference type="PROSITE" id="PS51077">
    <property type="entry name" value="HTH_ICLR"/>
    <property type="match status" value="1"/>
</dbReference>
<keyword evidence="2" id="KW-0238">DNA-binding</keyword>
<feature type="domain" description="HTH iclR-type" evidence="4">
    <location>
        <begin position="21"/>
        <end position="83"/>
    </location>
</feature>
<proteinExistence type="predicted"/>
<dbReference type="PANTHER" id="PTHR30136">
    <property type="entry name" value="HELIX-TURN-HELIX TRANSCRIPTIONAL REGULATOR, ICLR FAMILY"/>
    <property type="match status" value="1"/>
</dbReference>